<sequence length="106" mass="13156">MRLGRCVAFLAAAAFLLPFTILLMVADQQYNLSYNYKRVFYQEVRYIIISYIYYKLCYTFNMIIFVCIQTTIIYIFFWYIICYFYRDHFVNYYKNFPFQYNFCSCI</sequence>
<dbReference type="InParanoid" id="A0A212FPJ9"/>
<reference evidence="2 3" key="1">
    <citation type="journal article" date="2011" name="Cell">
        <title>The monarch butterfly genome yields insights into long-distance migration.</title>
        <authorList>
            <person name="Zhan S."/>
            <person name="Merlin C."/>
            <person name="Boore J.L."/>
            <person name="Reppert S.M."/>
        </authorList>
    </citation>
    <scope>NUCLEOTIDE SEQUENCE [LARGE SCALE GENOMIC DNA]</scope>
    <source>
        <strain evidence="2">F-2</strain>
    </source>
</reference>
<organism evidence="2 3">
    <name type="scientific">Danaus plexippus plexippus</name>
    <dbReference type="NCBI Taxonomy" id="278856"/>
    <lineage>
        <taxon>Eukaryota</taxon>
        <taxon>Metazoa</taxon>
        <taxon>Ecdysozoa</taxon>
        <taxon>Arthropoda</taxon>
        <taxon>Hexapoda</taxon>
        <taxon>Insecta</taxon>
        <taxon>Pterygota</taxon>
        <taxon>Neoptera</taxon>
        <taxon>Endopterygota</taxon>
        <taxon>Lepidoptera</taxon>
        <taxon>Glossata</taxon>
        <taxon>Ditrysia</taxon>
        <taxon>Papilionoidea</taxon>
        <taxon>Nymphalidae</taxon>
        <taxon>Danainae</taxon>
        <taxon>Danaini</taxon>
        <taxon>Danaina</taxon>
        <taxon>Danaus</taxon>
        <taxon>Danaus</taxon>
    </lineage>
</organism>
<name>A0A212FPJ9_DANPL</name>
<gene>
    <name evidence="2" type="ORF">KGM_200045</name>
</gene>
<keyword evidence="1" id="KW-1133">Transmembrane helix</keyword>
<keyword evidence="3" id="KW-1185">Reference proteome</keyword>
<keyword evidence="1" id="KW-0472">Membrane</keyword>
<feature type="transmembrane region" description="Helical" evidence="1">
    <location>
        <begin position="62"/>
        <end position="85"/>
    </location>
</feature>
<evidence type="ECO:0000313" key="3">
    <source>
        <dbReference type="Proteomes" id="UP000007151"/>
    </source>
</evidence>
<accession>A0A212FPJ9</accession>
<dbReference type="AlphaFoldDB" id="A0A212FPJ9"/>
<dbReference type="EMBL" id="AGBW02002158">
    <property type="protein sequence ID" value="OWR55657.1"/>
    <property type="molecule type" value="Genomic_DNA"/>
</dbReference>
<dbReference type="Proteomes" id="UP000007151">
    <property type="component" value="Unassembled WGS sequence"/>
</dbReference>
<protein>
    <submittedName>
        <fullName evidence="2">Uncharacterized protein</fullName>
    </submittedName>
</protein>
<proteinExistence type="predicted"/>
<evidence type="ECO:0000256" key="1">
    <source>
        <dbReference type="SAM" id="Phobius"/>
    </source>
</evidence>
<keyword evidence="1" id="KW-0812">Transmembrane</keyword>
<dbReference type="KEGG" id="dpl:KGM_200045"/>
<evidence type="ECO:0000313" key="2">
    <source>
        <dbReference type="EMBL" id="OWR55657.1"/>
    </source>
</evidence>
<comment type="caution">
    <text evidence="2">The sequence shown here is derived from an EMBL/GenBank/DDBJ whole genome shotgun (WGS) entry which is preliminary data.</text>
</comment>